<keyword evidence="13" id="KW-0966">Cell projection</keyword>
<evidence type="ECO:0000256" key="4">
    <source>
        <dbReference type="ARBA" id="ARBA00004279"/>
    </source>
</evidence>
<evidence type="ECO:0000313" key="25">
    <source>
        <dbReference type="Proteomes" id="UP000752696"/>
    </source>
</evidence>
<dbReference type="Gene3D" id="2.40.160.110">
    <property type="match status" value="4"/>
</dbReference>
<keyword evidence="7" id="KW-0732">Signal</keyword>
<evidence type="ECO:0000256" key="6">
    <source>
        <dbReference type="ARBA" id="ARBA00022692"/>
    </source>
</evidence>
<evidence type="ECO:0000259" key="23">
    <source>
        <dbReference type="Pfam" id="PF01299"/>
    </source>
</evidence>
<comment type="subcellular location">
    <subcellularLocation>
        <location evidence="4">Cell projection</location>
        <location evidence="4">Dendrite</location>
    </subcellularLocation>
    <subcellularLocation>
        <location evidence="17">Cell projection</location>
        <location evidence="17">Growth cone membrane</location>
        <topology evidence="17">Single-pass type I membrane protein</topology>
    </subcellularLocation>
    <subcellularLocation>
        <location evidence="15">Cytoplasmic vesicle</location>
        <location evidence="15">Secretory vesicle</location>
        <location evidence="15">Synaptic vesicle membrane</location>
        <topology evidence="15">Single-pass type I membrane protein</topology>
    </subcellularLocation>
    <subcellularLocation>
        <location evidence="2">Early endosome membrane</location>
        <topology evidence="2">Single-pass type I membrane protein</topology>
    </subcellularLocation>
    <subcellularLocation>
        <location evidence="1">Endoplasmic reticulum-Golgi intermediate compartment membrane</location>
        <topology evidence="1">Single-pass type I membrane protein</topology>
    </subcellularLocation>
    <subcellularLocation>
        <location evidence="20">Membrane</location>
        <topology evidence="20">Single-pass type I membrane protein</topology>
    </subcellularLocation>
    <subcellularLocation>
        <location evidence="3">Recycling endosome</location>
    </subcellularLocation>
</comment>
<evidence type="ECO:0000256" key="20">
    <source>
        <dbReference type="PROSITE-ProRule" id="PRU00740"/>
    </source>
</evidence>
<comment type="caution">
    <text evidence="20">Lacks conserved residue(s) required for the propagation of feature annotation.</text>
</comment>
<comment type="caution">
    <text evidence="24">The sequence shown here is derived from an EMBL/GenBank/DDBJ whole genome shotgun (WGS) entry which is preliminary data.</text>
</comment>
<feature type="compositionally biased region" description="Polar residues" evidence="21">
    <location>
        <begin position="598"/>
        <end position="613"/>
    </location>
</feature>
<evidence type="ECO:0000256" key="16">
    <source>
        <dbReference type="ARBA" id="ARBA00053950"/>
    </source>
</evidence>
<evidence type="ECO:0000256" key="17">
    <source>
        <dbReference type="ARBA" id="ARBA00060492"/>
    </source>
</evidence>
<evidence type="ECO:0000256" key="13">
    <source>
        <dbReference type="ARBA" id="ARBA00023273"/>
    </source>
</evidence>
<evidence type="ECO:0000256" key="11">
    <source>
        <dbReference type="ARBA" id="ARBA00023136"/>
    </source>
</evidence>
<evidence type="ECO:0000313" key="24">
    <source>
        <dbReference type="EMBL" id="CAD1471442.1"/>
    </source>
</evidence>
<feature type="compositionally biased region" description="Polar residues" evidence="21">
    <location>
        <begin position="560"/>
        <end position="588"/>
    </location>
</feature>
<feature type="non-terminal residue" evidence="24">
    <location>
        <position position="1"/>
    </location>
</feature>
<name>A0A6V7H164_9HYME</name>
<dbReference type="PROSITE" id="PS51407">
    <property type="entry name" value="LAMP_3"/>
    <property type="match status" value="1"/>
</dbReference>
<evidence type="ECO:0000256" key="21">
    <source>
        <dbReference type="SAM" id="MobiDB-lite"/>
    </source>
</evidence>
<dbReference type="GO" id="GO:0005765">
    <property type="term" value="C:lysosomal membrane"/>
    <property type="evidence" value="ECO:0007669"/>
    <property type="project" value="TreeGrafter"/>
</dbReference>
<evidence type="ECO:0000256" key="5">
    <source>
        <dbReference type="ARBA" id="ARBA00009644"/>
    </source>
</evidence>
<keyword evidence="12" id="KW-0325">Glycoprotein</keyword>
<evidence type="ECO:0000256" key="14">
    <source>
        <dbReference type="ARBA" id="ARBA00023329"/>
    </source>
</evidence>
<dbReference type="AlphaFoldDB" id="A0A6V7H164"/>
<evidence type="ECO:0000256" key="9">
    <source>
        <dbReference type="ARBA" id="ARBA00022989"/>
    </source>
</evidence>
<evidence type="ECO:0000256" key="8">
    <source>
        <dbReference type="ARBA" id="ARBA00022753"/>
    </source>
</evidence>
<evidence type="ECO:0000256" key="1">
    <source>
        <dbReference type="ARBA" id="ARBA00004151"/>
    </source>
</evidence>
<feature type="region of interest" description="Disordered" evidence="21">
    <location>
        <begin position="539"/>
        <end position="616"/>
    </location>
</feature>
<dbReference type="Pfam" id="PF01299">
    <property type="entry name" value="Lamp2-like_luminal"/>
    <property type="match status" value="2"/>
</dbReference>
<evidence type="ECO:0000256" key="3">
    <source>
        <dbReference type="ARBA" id="ARBA00004172"/>
    </source>
</evidence>
<proteinExistence type="inferred from homology"/>
<comment type="similarity">
    <text evidence="5 20">Belongs to the LAMP family.</text>
</comment>
<feature type="transmembrane region" description="Helical" evidence="22">
    <location>
        <begin position="800"/>
        <end position="824"/>
    </location>
</feature>
<evidence type="ECO:0000256" key="12">
    <source>
        <dbReference type="ARBA" id="ARBA00023180"/>
    </source>
</evidence>
<dbReference type="PANTHER" id="PTHR11506:SF35">
    <property type="entry name" value="LYSOSOME-ASSOCIATED MEMBRANE GLYCOPROTEIN 5"/>
    <property type="match status" value="1"/>
</dbReference>
<accession>A0A6V7H164</accession>
<dbReference type="PANTHER" id="PTHR11506">
    <property type="entry name" value="LYSOSOME-ASSOCIATED MEMBRANE GLYCOPROTEIN"/>
    <property type="match status" value="1"/>
</dbReference>
<dbReference type="EMBL" id="CAJDYZ010004453">
    <property type="protein sequence ID" value="CAD1471442.1"/>
    <property type="molecule type" value="Genomic_DNA"/>
</dbReference>
<keyword evidence="9 22" id="KW-1133">Transmembrane helix</keyword>
<comment type="function">
    <text evidence="16">Plays a role in short-term synaptic plasticity in a subset of GABAergic neurons in the brain.</text>
</comment>
<evidence type="ECO:0000256" key="22">
    <source>
        <dbReference type="SAM" id="Phobius"/>
    </source>
</evidence>
<feature type="compositionally biased region" description="Low complexity" evidence="21">
    <location>
        <begin position="543"/>
        <end position="559"/>
    </location>
</feature>
<evidence type="ECO:0000256" key="7">
    <source>
        <dbReference type="ARBA" id="ARBA00022729"/>
    </source>
</evidence>
<sequence length="830" mass="91977">LSRTINSESATGSEHRITNFSYVLQSVTLSRPCILANMTITIKVPYKTQENKIDYISLKVPQNATIEGHCSIVISDMKLTWKDGKAKPNDKENSIKFTFINDHTNFSLFSIDLNIYRDEGNFKNATDVKQWFNATSDKDLYLFVASVKNEIHRCNNETIQKVGEGEIHMNSVSLIAFNRDYDLSSRQENKCSRKTGTKTFPYVTSSGDKYCTMARMSIFMEVPYKTKNDTKIASITVPTFASKVNVNGGCSANLVMMQLIWPVSSNNSQANANEKQNSISFLFFKNETTSTIYNIKIEIFTDETQFKDVEKVGEKIVIDTGFDASLFPAPAENGIYSCPNETKITNDNGNVTISDVLLVAFDAEKDFSSKKVIDCRGFLFEDDFNYIIKEKDTNIPCTVANMSITATLHKDGQELHVPSNAVATGICKAKYSQMTLSWPSNTNATNSITFHIGQNKTHFFVFQIAAAIYDDKNKKMINGESYIGIDLFSAAATNGFYRCPNSIDTELDDIRLTITDVVFIAFYTDENIYSPKVTECPKLDPNSTTSTVPSSPTTEPIPTNATVSSLPTIEPNSTISTVSSSPATEPNPTISTISSSSATEPNPTISTISSSFATEPEPNHNAIDYNYFVTSAPNVYCIAANMSISIEIPYKTKEDKDTKATLNVPINATVTGKCENQWSTMELNWTASSNNTENNTFTVNFEKDDSNYFISSMNLSIYPEDHHFPGHDTTDRYKFNTERIHIFPAPLNKLYKCADNPSVTAKNAKISITNVTLIAFNTNEKITTDSVNCVPANDTTESNVGAIVGGIIGGLIVLVALIALFVVCRRRRGY</sequence>
<dbReference type="OrthoDB" id="7686737at2759"/>
<evidence type="ECO:0000256" key="18">
    <source>
        <dbReference type="ARBA" id="ARBA00074379"/>
    </source>
</evidence>
<reference evidence="24" key="1">
    <citation type="submission" date="2020-07" db="EMBL/GenBank/DDBJ databases">
        <authorList>
            <person name="Nazaruddin N."/>
        </authorList>
    </citation>
    <scope>NUCLEOTIDE SEQUENCE</scope>
</reference>
<dbReference type="InterPro" id="IPR002000">
    <property type="entry name" value="Lysosome-assoc_membr_glycop"/>
</dbReference>
<dbReference type="GO" id="GO:0031902">
    <property type="term" value="C:late endosome membrane"/>
    <property type="evidence" value="ECO:0007669"/>
    <property type="project" value="TreeGrafter"/>
</dbReference>
<keyword evidence="14" id="KW-0968">Cytoplasmic vesicle</keyword>
<dbReference type="InterPro" id="IPR048528">
    <property type="entry name" value="Lamp2-like_luminal"/>
</dbReference>
<keyword evidence="25" id="KW-1185">Reference proteome</keyword>
<organism evidence="24 25">
    <name type="scientific">Heterotrigona itama</name>
    <dbReference type="NCBI Taxonomy" id="395501"/>
    <lineage>
        <taxon>Eukaryota</taxon>
        <taxon>Metazoa</taxon>
        <taxon>Ecdysozoa</taxon>
        <taxon>Arthropoda</taxon>
        <taxon>Hexapoda</taxon>
        <taxon>Insecta</taxon>
        <taxon>Pterygota</taxon>
        <taxon>Neoptera</taxon>
        <taxon>Endopterygota</taxon>
        <taxon>Hymenoptera</taxon>
        <taxon>Apocrita</taxon>
        <taxon>Aculeata</taxon>
        <taxon>Apoidea</taxon>
        <taxon>Anthophila</taxon>
        <taxon>Apidae</taxon>
        <taxon>Heterotrigona</taxon>
    </lineage>
</organism>
<keyword evidence="6 20" id="KW-0812">Transmembrane</keyword>
<feature type="domain" description="Lysosome-associated membrane glycoprotein 2-like luminal" evidence="23">
    <location>
        <begin position="29"/>
        <end position="178"/>
    </location>
</feature>
<evidence type="ECO:0000256" key="19">
    <source>
        <dbReference type="ARBA" id="ARBA00076257"/>
    </source>
</evidence>
<gene>
    <name evidence="24" type="ORF">MHI_LOCUS239113</name>
</gene>
<protein>
    <recommendedName>
        <fullName evidence="18">Lysosome-associated membrane glycoprotein 5</fullName>
    </recommendedName>
    <alternativeName>
        <fullName evidence="19">Lysosome-associated membrane protein 5</fullName>
    </alternativeName>
</protein>
<keyword evidence="10" id="KW-0770">Synapse</keyword>
<feature type="domain" description="Lysosome-associated membrane glycoprotein 2-like luminal" evidence="23">
    <location>
        <begin position="626"/>
        <end position="778"/>
    </location>
</feature>
<evidence type="ECO:0000256" key="2">
    <source>
        <dbReference type="ARBA" id="ARBA00004158"/>
    </source>
</evidence>
<evidence type="ECO:0000256" key="15">
    <source>
        <dbReference type="ARBA" id="ARBA00029428"/>
    </source>
</evidence>
<keyword evidence="8" id="KW-0967">Endosome</keyword>
<evidence type="ECO:0000256" key="10">
    <source>
        <dbReference type="ARBA" id="ARBA00023018"/>
    </source>
</evidence>
<keyword evidence="11 20" id="KW-0472">Membrane</keyword>
<dbReference type="Proteomes" id="UP000752696">
    <property type="component" value="Unassembled WGS sequence"/>
</dbReference>
<dbReference type="GO" id="GO:0072594">
    <property type="term" value="P:establishment of protein localization to organelle"/>
    <property type="evidence" value="ECO:0007669"/>
    <property type="project" value="TreeGrafter"/>
</dbReference>
<dbReference type="GO" id="GO:0005886">
    <property type="term" value="C:plasma membrane"/>
    <property type="evidence" value="ECO:0007669"/>
    <property type="project" value="UniProtKB-SubCell"/>
</dbReference>